<dbReference type="Proteomes" id="UP000320184">
    <property type="component" value="Unassembled WGS sequence"/>
</dbReference>
<dbReference type="InterPro" id="IPR015908">
    <property type="entry name" value="Allantoicase_dom"/>
</dbReference>
<dbReference type="PIRSF" id="PIRSF016516">
    <property type="entry name" value="Allantoicase"/>
    <property type="match status" value="1"/>
</dbReference>
<dbReference type="InterPro" id="IPR008979">
    <property type="entry name" value="Galactose-bd-like_sf"/>
</dbReference>
<proteinExistence type="inferred from homology"/>
<keyword evidence="2 4" id="KW-0378">Hydrolase</keyword>
<comment type="similarity">
    <text evidence="1 2">Belongs to the allantoicase family.</text>
</comment>
<dbReference type="EC" id="3.5.3.4" evidence="2"/>
<evidence type="ECO:0000313" key="4">
    <source>
        <dbReference type="EMBL" id="TMQ52644.1"/>
    </source>
</evidence>
<accession>A0A538SMQ0</accession>
<dbReference type="GO" id="GO:0006144">
    <property type="term" value="P:purine nucleobase metabolic process"/>
    <property type="evidence" value="ECO:0007669"/>
    <property type="project" value="UniProtKB-KW"/>
</dbReference>
<dbReference type="UniPathway" id="UPA00395">
    <property type="reaction ID" value="UER00654"/>
</dbReference>
<comment type="caution">
    <text evidence="4">The sequence shown here is derived from an EMBL/GenBank/DDBJ whole genome shotgun (WGS) entry which is preliminary data.</text>
</comment>
<dbReference type="EMBL" id="VBOT01000030">
    <property type="protein sequence ID" value="TMQ52644.1"/>
    <property type="molecule type" value="Genomic_DNA"/>
</dbReference>
<comment type="catalytic activity">
    <reaction evidence="2">
        <text>allantoate + H2O = (S)-ureidoglycolate + urea</text>
        <dbReference type="Rhea" id="RHEA:11016"/>
        <dbReference type="ChEBI" id="CHEBI:15377"/>
        <dbReference type="ChEBI" id="CHEBI:16199"/>
        <dbReference type="ChEBI" id="CHEBI:17536"/>
        <dbReference type="ChEBI" id="CHEBI:57296"/>
        <dbReference type="EC" id="3.5.3.4"/>
    </reaction>
</comment>
<dbReference type="Gene3D" id="2.60.120.260">
    <property type="entry name" value="Galactose-binding domain-like"/>
    <property type="match status" value="2"/>
</dbReference>
<dbReference type="Pfam" id="PF03561">
    <property type="entry name" value="Allantoicase"/>
    <property type="match status" value="2"/>
</dbReference>
<dbReference type="GO" id="GO:0000256">
    <property type="term" value="P:allantoin catabolic process"/>
    <property type="evidence" value="ECO:0007669"/>
    <property type="project" value="UniProtKB-UniRule"/>
</dbReference>
<comment type="pathway">
    <text evidence="2">Nitrogen metabolism; (S)-allantoin degradation; (S)-ureidoglycolate from allantoate (aminidohydrolase route): step 1/1.</text>
</comment>
<feature type="domain" description="Allantoicase" evidence="3">
    <location>
        <begin position="196"/>
        <end position="337"/>
    </location>
</feature>
<sequence>MDSPTQPEAAAFSGLIDLASERLGGQAVLANDEFFAPKENLLKPSRGVFLPDEYTDRGKWMDGWETRRRRTPGHDWCIIKLGVAGEISGVDIDTSHFLGNHPPYASIEASEFAGDPGPETLAAATARWSEILPRSPLKPGSQNLFATQSAGRFTHVRLNIFPDGGVARLRLYGRAAPDWSRIRPGSQVDLAAVENGGVVVAASDMFFGSKENLTMPGESRSMKDGWETRRRRGPGHDWAIVRLGRAGRIRRIEVDTSHFKGNYPDRCSADGCHEPDAVVDSLTSSELRWAEILGETKLEAHRLRRFEKELADVGACTHVRLNIYPDGGVSRLRVYGTLE</sequence>
<dbReference type="AlphaFoldDB" id="A0A538SMQ0"/>
<name>A0A538SMQ0_UNCEI</name>
<evidence type="ECO:0000256" key="2">
    <source>
        <dbReference type="HAMAP-Rule" id="MF_00813"/>
    </source>
</evidence>
<evidence type="ECO:0000256" key="1">
    <source>
        <dbReference type="ARBA" id="ARBA00009242"/>
    </source>
</evidence>
<dbReference type="SUPFAM" id="SSF49785">
    <property type="entry name" value="Galactose-binding domain-like"/>
    <property type="match status" value="2"/>
</dbReference>
<keyword evidence="2" id="KW-0659">Purine metabolism</keyword>
<dbReference type="GO" id="GO:0004037">
    <property type="term" value="F:allantoicase activity"/>
    <property type="evidence" value="ECO:0007669"/>
    <property type="project" value="UniProtKB-UniRule"/>
</dbReference>
<dbReference type="PANTHER" id="PTHR12045">
    <property type="entry name" value="ALLANTOICASE"/>
    <property type="match status" value="1"/>
</dbReference>
<evidence type="ECO:0000313" key="5">
    <source>
        <dbReference type="Proteomes" id="UP000320184"/>
    </source>
</evidence>
<evidence type="ECO:0000259" key="3">
    <source>
        <dbReference type="Pfam" id="PF03561"/>
    </source>
</evidence>
<dbReference type="HAMAP" id="MF_00813">
    <property type="entry name" value="Allantoicase"/>
    <property type="match status" value="1"/>
</dbReference>
<organism evidence="4 5">
    <name type="scientific">Eiseniibacteriota bacterium</name>
    <dbReference type="NCBI Taxonomy" id="2212470"/>
    <lineage>
        <taxon>Bacteria</taxon>
        <taxon>Candidatus Eiseniibacteriota</taxon>
    </lineage>
</organism>
<protein>
    <recommendedName>
        <fullName evidence="2">Probable allantoicase</fullName>
        <ecNumber evidence="2">3.5.3.4</ecNumber>
    </recommendedName>
    <alternativeName>
        <fullName evidence="2">Allantoate amidinohydrolase</fullName>
    </alternativeName>
</protein>
<feature type="domain" description="Allantoicase" evidence="3">
    <location>
        <begin position="24"/>
        <end position="175"/>
    </location>
</feature>
<dbReference type="NCBIfam" id="TIGR02961">
    <property type="entry name" value="allantoicase"/>
    <property type="match status" value="1"/>
</dbReference>
<gene>
    <name evidence="2 4" type="primary">alc</name>
    <name evidence="4" type="ORF">E6K73_02610</name>
</gene>
<reference evidence="4 5" key="1">
    <citation type="journal article" date="2019" name="Nat. Microbiol.">
        <title>Mediterranean grassland soil C-N compound turnover is dependent on rainfall and depth, and is mediated by genomically divergent microorganisms.</title>
        <authorList>
            <person name="Diamond S."/>
            <person name="Andeer P.F."/>
            <person name="Li Z."/>
            <person name="Crits-Christoph A."/>
            <person name="Burstein D."/>
            <person name="Anantharaman K."/>
            <person name="Lane K.R."/>
            <person name="Thomas B.C."/>
            <person name="Pan C."/>
            <person name="Northen T.R."/>
            <person name="Banfield J.F."/>
        </authorList>
    </citation>
    <scope>NUCLEOTIDE SEQUENCE [LARGE SCALE GENOMIC DNA]</scope>
    <source>
        <strain evidence="4">WS_3</strain>
    </source>
</reference>
<dbReference type="PANTHER" id="PTHR12045:SF3">
    <property type="entry name" value="INACTIVE ALLANTOICASE-RELATED"/>
    <property type="match status" value="1"/>
</dbReference>
<dbReference type="InterPro" id="IPR005164">
    <property type="entry name" value="Allantoicase"/>
</dbReference>